<name>A0A3E0WNJ7_9GAMM</name>
<dbReference type="Gene3D" id="3.55.10.10">
    <property type="entry name" value="Archease domain"/>
    <property type="match status" value="1"/>
</dbReference>
<keyword evidence="4" id="KW-0106">Calcium</keyword>
<dbReference type="Proteomes" id="UP000256763">
    <property type="component" value="Unassembled WGS sequence"/>
</dbReference>
<evidence type="ECO:0000313" key="6">
    <source>
        <dbReference type="EMBL" id="RFA34378.1"/>
    </source>
</evidence>
<dbReference type="InterPro" id="IPR036820">
    <property type="entry name" value="Archease_dom_sf"/>
</dbReference>
<keyword evidence="2" id="KW-0819">tRNA processing</keyword>
<dbReference type="AlphaFoldDB" id="A0A3E0WNJ7"/>
<evidence type="ECO:0000256" key="1">
    <source>
        <dbReference type="ARBA" id="ARBA00007963"/>
    </source>
</evidence>
<proteinExistence type="inferred from homology"/>
<dbReference type="GO" id="GO:0046872">
    <property type="term" value="F:metal ion binding"/>
    <property type="evidence" value="ECO:0007669"/>
    <property type="project" value="UniProtKB-KW"/>
</dbReference>
<sequence>MAQRPHWEHFEATAGVGIRGIAADPEAAIEQAGLALGALVTDPENIQLGETLEIEIDAGPAELLEHWVDAIWRACETTNLCLATFTSRWTRTICTRKRAASA</sequence>
<evidence type="ECO:0000259" key="5">
    <source>
        <dbReference type="Pfam" id="PF01951"/>
    </source>
</evidence>
<protein>
    <recommendedName>
        <fullName evidence="5">Archease domain-containing protein</fullName>
    </recommendedName>
</protein>
<keyword evidence="7" id="KW-1185">Reference proteome</keyword>
<evidence type="ECO:0000256" key="2">
    <source>
        <dbReference type="ARBA" id="ARBA00022694"/>
    </source>
</evidence>
<dbReference type="Pfam" id="PF01951">
    <property type="entry name" value="Archease"/>
    <property type="match status" value="1"/>
</dbReference>
<dbReference type="GO" id="GO:0008033">
    <property type="term" value="P:tRNA processing"/>
    <property type="evidence" value="ECO:0007669"/>
    <property type="project" value="UniProtKB-KW"/>
</dbReference>
<dbReference type="EMBL" id="NFZW01000016">
    <property type="protein sequence ID" value="RFA34378.1"/>
    <property type="molecule type" value="Genomic_DNA"/>
</dbReference>
<evidence type="ECO:0000313" key="7">
    <source>
        <dbReference type="Proteomes" id="UP000256763"/>
    </source>
</evidence>
<gene>
    <name evidence="6" type="ORF">CAL65_15140</name>
</gene>
<reference evidence="7" key="1">
    <citation type="submission" date="2017-05" db="EMBL/GenBank/DDBJ databases">
        <authorList>
            <person name="Sharma S."/>
            <person name="Sidhu C."/>
            <person name="Pinnaka A.K."/>
        </authorList>
    </citation>
    <scope>NUCLEOTIDE SEQUENCE [LARGE SCALE GENOMIC DNA]</scope>
    <source>
        <strain evidence="7">AK93</strain>
    </source>
</reference>
<comment type="caution">
    <text evidence="6">The sequence shown here is derived from an EMBL/GenBank/DDBJ whole genome shotgun (WGS) entry which is preliminary data.</text>
</comment>
<evidence type="ECO:0000256" key="4">
    <source>
        <dbReference type="ARBA" id="ARBA00022837"/>
    </source>
</evidence>
<organism evidence="6 7">
    <name type="scientific">Alkalilimnicola ehrlichii</name>
    <dbReference type="NCBI Taxonomy" id="351052"/>
    <lineage>
        <taxon>Bacteria</taxon>
        <taxon>Pseudomonadati</taxon>
        <taxon>Pseudomonadota</taxon>
        <taxon>Gammaproteobacteria</taxon>
        <taxon>Chromatiales</taxon>
        <taxon>Ectothiorhodospiraceae</taxon>
        <taxon>Alkalilimnicola</taxon>
    </lineage>
</organism>
<evidence type="ECO:0000256" key="3">
    <source>
        <dbReference type="ARBA" id="ARBA00022723"/>
    </source>
</evidence>
<comment type="similarity">
    <text evidence="1">Belongs to the archease family.</text>
</comment>
<keyword evidence="3" id="KW-0479">Metal-binding</keyword>
<dbReference type="SUPFAM" id="SSF69819">
    <property type="entry name" value="MTH1598-like"/>
    <property type="match status" value="1"/>
</dbReference>
<dbReference type="InterPro" id="IPR023572">
    <property type="entry name" value="Archease_dom"/>
</dbReference>
<accession>A0A3E0WNJ7</accession>
<dbReference type="RefSeq" id="WP_116348154.1">
    <property type="nucleotide sequence ID" value="NZ_NFZW01000016.1"/>
</dbReference>
<feature type="domain" description="Archease" evidence="5">
    <location>
        <begin position="7"/>
        <end position="86"/>
    </location>
</feature>